<keyword evidence="7" id="KW-0902">Two-component regulatory system</keyword>
<dbReference type="Proteomes" id="UP000198415">
    <property type="component" value="Unassembled WGS sequence"/>
</dbReference>
<protein>
    <recommendedName>
        <fullName evidence="9">Sensor-like histidine kinase SenX3</fullName>
        <ecNumber evidence="3">2.7.13.3</ecNumber>
    </recommendedName>
</protein>
<dbReference type="InterPro" id="IPR005467">
    <property type="entry name" value="His_kinase_dom"/>
</dbReference>
<keyword evidence="8 10" id="KW-0472">Membrane</keyword>
<dbReference type="SMART" id="SM00388">
    <property type="entry name" value="HisKA"/>
    <property type="match status" value="1"/>
</dbReference>
<feature type="transmembrane region" description="Helical" evidence="10">
    <location>
        <begin position="12"/>
        <end position="31"/>
    </location>
</feature>
<evidence type="ECO:0000259" key="11">
    <source>
        <dbReference type="PROSITE" id="PS50109"/>
    </source>
</evidence>
<evidence type="ECO:0000256" key="7">
    <source>
        <dbReference type="ARBA" id="ARBA00023012"/>
    </source>
</evidence>
<dbReference type="InterPro" id="IPR003661">
    <property type="entry name" value="HisK_dim/P_dom"/>
</dbReference>
<dbReference type="FunFam" id="3.30.565.10:FF:000006">
    <property type="entry name" value="Sensor histidine kinase WalK"/>
    <property type="match status" value="1"/>
</dbReference>
<dbReference type="Gene3D" id="1.10.287.130">
    <property type="match status" value="1"/>
</dbReference>
<feature type="domain" description="PAS" evidence="12">
    <location>
        <begin position="343"/>
        <end position="379"/>
    </location>
</feature>
<dbReference type="InterPro" id="IPR000014">
    <property type="entry name" value="PAS"/>
</dbReference>
<sequence>MKVAVTMTYPRSLARTALFAIVYGAAVLLGWRTATDAAGIALVWPAAGVTAIWFCAQRHARARWADAVALPLVLAATTLVTKTPTLLAALLFGIGGVLQGTVFALLLARWRPSLWGAGGIAPMRAPRDLWGMLGAAIGASACGSVAAVTGEWLTTGRLPWTHLGLYLTQRTTGIMIIGSVGVFAGAALTTVTARFGSAAGWLRHGRARLAATSRWRRAEYVVILAGTTAVYLAGFGYTDRLPLSFALLGGTVLVATRLCTPFLLLHNCVVTVIAVRYTLDESGPFAHVTEPIVRAAIVQLFLALVTVVGLALALGRDERAALVVALAREKAELVTQQERAAAHSALLAAIIDTVAGGLVVVEPDGHVSLRNPAATELLGPFRDIRNTGYRHLHLDGTPYAIHERPSMRAMGGENVRGEDILIQPPGTGPGHIVRVNASPLPRPDGTSSAVILVHDVTAERRHRDELTNFAGVVAHDLLNPLACLGGWTAAARDLLSDLPPHTILDQALDDLTRADRAAARMRGLIDGLLAYTTARKAEVSAVPVDLTALTADIAVARSDSAAAAGQQEPRFTIGVLPAVQADPVLLRQLMDNLIGNAIKYTGPGVTPALTITAARTGDTVTICIADNGIGIPPGQHNSIFENFHRAHPDSGYHGTGLGLAICKRIVERHGGTITASDNPGGGSCFTFTLPAAGLSGL</sequence>
<keyword evidence="14" id="KW-1185">Reference proteome</keyword>
<dbReference type="InterPro" id="IPR004358">
    <property type="entry name" value="Sig_transdc_His_kin-like_C"/>
</dbReference>
<evidence type="ECO:0000259" key="12">
    <source>
        <dbReference type="PROSITE" id="PS50112"/>
    </source>
</evidence>
<dbReference type="Gene3D" id="3.30.565.10">
    <property type="entry name" value="Histidine kinase-like ATPase, C-terminal domain"/>
    <property type="match status" value="1"/>
</dbReference>
<evidence type="ECO:0000256" key="6">
    <source>
        <dbReference type="ARBA" id="ARBA00022777"/>
    </source>
</evidence>
<organism evidence="13 14">
    <name type="scientific">Actinoplanes regularis</name>
    <dbReference type="NCBI Taxonomy" id="52697"/>
    <lineage>
        <taxon>Bacteria</taxon>
        <taxon>Bacillati</taxon>
        <taxon>Actinomycetota</taxon>
        <taxon>Actinomycetes</taxon>
        <taxon>Micromonosporales</taxon>
        <taxon>Micromonosporaceae</taxon>
        <taxon>Actinoplanes</taxon>
    </lineage>
</organism>
<dbReference type="SUPFAM" id="SSF55785">
    <property type="entry name" value="PYP-like sensor domain (PAS domain)"/>
    <property type="match status" value="1"/>
</dbReference>
<evidence type="ECO:0000256" key="10">
    <source>
        <dbReference type="SAM" id="Phobius"/>
    </source>
</evidence>
<evidence type="ECO:0000256" key="3">
    <source>
        <dbReference type="ARBA" id="ARBA00012438"/>
    </source>
</evidence>
<evidence type="ECO:0000256" key="1">
    <source>
        <dbReference type="ARBA" id="ARBA00000085"/>
    </source>
</evidence>
<dbReference type="GO" id="GO:0030295">
    <property type="term" value="F:protein kinase activator activity"/>
    <property type="evidence" value="ECO:0007669"/>
    <property type="project" value="TreeGrafter"/>
</dbReference>
<dbReference type="SUPFAM" id="SSF47384">
    <property type="entry name" value="Homodimeric domain of signal transducing histidine kinase"/>
    <property type="match status" value="1"/>
</dbReference>
<name>A0A239B3X4_9ACTN</name>
<dbReference type="EMBL" id="FZNR01000008">
    <property type="protein sequence ID" value="SNS02242.1"/>
    <property type="molecule type" value="Genomic_DNA"/>
</dbReference>
<dbReference type="PANTHER" id="PTHR42878:SF15">
    <property type="entry name" value="BACTERIOPHYTOCHROME"/>
    <property type="match status" value="1"/>
</dbReference>
<accession>A0A239B3X4</accession>
<dbReference type="GO" id="GO:0005886">
    <property type="term" value="C:plasma membrane"/>
    <property type="evidence" value="ECO:0007669"/>
    <property type="project" value="UniProtKB-SubCell"/>
</dbReference>
<dbReference type="PROSITE" id="PS50112">
    <property type="entry name" value="PAS"/>
    <property type="match status" value="1"/>
</dbReference>
<comment type="subcellular location">
    <subcellularLocation>
        <location evidence="2">Cell membrane</location>
    </subcellularLocation>
</comment>
<keyword evidence="10" id="KW-1133">Transmembrane helix</keyword>
<dbReference type="GO" id="GO:0007234">
    <property type="term" value="P:osmosensory signaling via phosphorelay pathway"/>
    <property type="evidence" value="ECO:0007669"/>
    <property type="project" value="TreeGrafter"/>
</dbReference>
<keyword evidence="4" id="KW-0597">Phosphoprotein</keyword>
<dbReference type="InterPro" id="IPR036097">
    <property type="entry name" value="HisK_dim/P_sf"/>
</dbReference>
<dbReference type="PROSITE" id="PS50109">
    <property type="entry name" value="HIS_KIN"/>
    <property type="match status" value="1"/>
</dbReference>
<feature type="transmembrane region" description="Helical" evidence="10">
    <location>
        <begin position="291"/>
        <end position="314"/>
    </location>
</feature>
<keyword evidence="6" id="KW-0418">Kinase</keyword>
<evidence type="ECO:0000256" key="5">
    <source>
        <dbReference type="ARBA" id="ARBA00022679"/>
    </source>
</evidence>
<proteinExistence type="predicted"/>
<dbReference type="SMART" id="SM00387">
    <property type="entry name" value="HATPase_c"/>
    <property type="match status" value="1"/>
</dbReference>
<dbReference type="Gene3D" id="3.30.450.20">
    <property type="entry name" value="PAS domain"/>
    <property type="match status" value="1"/>
</dbReference>
<evidence type="ECO:0000256" key="4">
    <source>
        <dbReference type="ARBA" id="ARBA00022553"/>
    </source>
</evidence>
<feature type="transmembrane region" description="Helical" evidence="10">
    <location>
        <begin position="86"/>
        <end position="108"/>
    </location>
</feature>
<dbReference type="InterPro" id="IPR035965">
    <property type="entry name" value="PAS-like_dom_sf"/>
</dbReference>
<dbReference type="SUPFAM" id="SSF55874">
    <property type="entry name" value="ATPase domain of HSP90 chaperone/DNA topoisomerase II/histidine kinase"/>
    <property type="match status" value="1"/>
</dbReference>
<dbReference type="GO" id="GO:0000155">
    <property type="term" value="F:phosphorelay sensor kinase activity"/>
    <property type="evidence" value="ECO:0007669"/>
    <property type="project" value="InterPro"/>
</dbReference>
<keyword evidence="5" id="KW-0808">Transferase</keyword>
<dbReference type="InterPro" id="IPR036890">
    <property type="entry name" value="HATPase_C_sf"/>
</dbReference>
<dbReference type="Pfam" id="PF02518">
    <property type="entry name" value="HATPase_c"/>
    <property type="match status" value="1"/>
</dbReference>
<dbReference type="InterPro" id="IPR050351">
    <property type="entry name" value="BphY/WalK/GraS-like"/>
</dbReference>
<dbReference type="PRINTS" id="PR00344">
    <property type="entry name" value="BCTRLSENSOR"/>
</dbReference>
<feature type="transmembrane region" description="Helical" evidence="10">
    <location>
        <begin position="129"/>
        <end position="153"/>
    </location>
</feature>
<feature type="transmembrane region" description="Helical" evidence="10">
    <location>
        <begin position="63"/>
        <end position="80"/>
    </location>
</feature>
<feature type="transmembrane region" description="Helical" evidence="10">
    <location>
        <begin position="173"/>
        <end position="197"/>
    </location>
</feature>
<evidence type="ECO:0000256" key="9">
    <source>
        <dbReference type="ARBA" id="ARBA00039401"/>
    </source>
</evidence>
<comment type="catalytic activity">
    <reaction evidence="1">
        <text>ATP + protein L-histidine = ADP + protein N-phospho-L-histidine.</text>
        <dbReference type="EC" id="2.7.13.3"/>
    </reaction>
</comment>
<keyword evidence="10" id="KW-0812">Transmembrane</keyword>
<evidence type="ECO:0000256" key="8">
    <source>
        <dbReference type="ARBA" id="ARBA00023136"/>
    </source>
</evidence>
<feature type="domain" description="Histidine kinase" evidence="11">
    <location>
        <begin position="472"/>
        <end position="693"/>
    </location>
</feature>
<gene>
    <name evidence="13" type="ORF">SAMN06264365_108300</name>
</gene>
<dbReference type="PANTHER" id="PTHR42878">
    <property type="entry name" value="TWO-COMPONENT HISTIDINE KINASE"/>
    <property type="match status" value="1"/>
</dbReference>
<dbReference type="AlphaFoldDB" id="A0A239B3X4"/>
<dbReference type="EC" id="2.7.13.3" evidence="3"/>
<feature type="transmembrane region" description="Helical" evidence="10">
    <location>
        <begin position="258"/>
        <end position="279"/>
    </location>
</feature>
<dbReference type="InterPro" id="IPR003594">
    <property type="entry name" value="HATPase_dom"/>
</dbReference>
<evidence type="ECO:0000313" key="13">
    <source>
        <dbReference type="EMBL" id="SNS02242.1"/>
    </source>
</evidence>
<dbReference type="GO" id="GO:0000156">
    <property type="term" value="F:phosphorelay response regulator activity"/>
    <property type="evidence" value="ECO:0007669"/>
    <property type="project" value="TreeGrafter"/>
</dbReference>
<evidence type="ECO:0000256" key="2">
    <source>
        <dbReference type="ARBA" id="ARBA00004236"/>
    </source>
</evidence>
<reference evidence="13 14" key="1">
    <citation type="submission" date="2017-06" db="EMBL/GenBank/DDBJ databases">
        <authorList>
            <person name="Kim H.J."/>
            <person name="Triplett B.A."/>
        </authorList>
    </citation>
    <scope>NUCLEOTIDE SEQUENCE [LARGE SCALE GENOMIC DNA]</scope>
    <source>
        <strain evidence="13 14">DSM 43151</strain>
    </source>
</reference>
<feature type="transmembrane region" description="Helical" evidence="10">
    <location>
        <begin position="218"/>
        <end position="238"/>
    </location>
</feature>
<feature type="transmembrane region" description="Helical" evidence="10">
    <location>
        <begin position="37"/>
        <end position="56"/>
    </location>
</feature>
<evidence type="ECO:0000313" key="14">
    <source>
        <dbReference type="Proteomes" id="UP000198415"/>
    </source>
</evidence>